<feature type="binding site" evidence="13">
    <location>
        <position position="424"/>
    </location>
    <ligand>
        <name>Mg(2+)</name>
        <dbReference type="ChEBI" id="CHEBI:18420"/>
        <label>2</label>
    </ligand>
</feature>
<feature type="binding site" evidence="13">
    <location>
        <begin position="288"/>
        <end position="291"/>
    </location>
    <ligand>
        <name>5-phospho-alpha-D-ribose 1-diphosphate</name>
        <dbReference type="ChEBI" id="CHEBI:58017"/>
    </ligand>
</feature>
<comment type="catalytic activity">
    <reaction evidence="11 13">
        <text>N-(5-phospho-beta-D-ribosyl)anthranilate + diphosphate = 5-phospho-alpha-D-ribose 1-diphosphate + anthranilate</text>
        <dbReference type="Rhea" id="RHEA:11768"/>
        <dbReference type="ChEBI" id="CHEBI:16567"/>
        <dbReference type="ChEBI" id="CHEBI:18277"/>
        <dbReference type="ChEBI" id="CHEBI:33019"/>
        <dbReference type="ChEBI" id="CHEBI:58017"/>
        <dbReference type="EC" id="2.4.2.18"/>
    </reaction>
</comment>
<dbReference type="InterPro" id="IPR029062">
    <property type="entry name" value="Class_I_gatase-like"/>
</dbReference>
<keyword evidence="3 13" id="KW-0028">Amino-acid biosynthesis</keyword>
<evidence type="ECO:0000256" key="12">
    <source>
        <dbReference type="ARBA" id="ARBA00061188"/>
    </source>
</evidence>
<dbReference type="PANTHER" id="PTHR43285">
    <property type="entry name" value="ANTHRANILATE PHOSPHORIBOSYLTRANSFERASE"/>
    <property type="match status" value="1"/>
</dbReference>
<dbReference type="Pfam" id="PF02885">
    <property type="entry name" value="Glycos_trans_3N"/>
    <property type="match status" value="1"/>
</dbReference>
<comment type="caution">
    <text evidence="13">Lacks conserved residue(s) required for the propagation of feature annotation.</text>
</comment>
<dbReference type="NCBIfam" id="TIGR00566">
    <property type="entry name" value="trpG_papA"/>
    <property type="match status" value="1"/>
</dbReference>
<feature type="binding site" evidence="13">
    <location>
        <position position="278"/>
    </location>
    <ligand>
        <name>5-phospho-alpha-D-ribose 1-diphosphate</name>
        <dbReference type="ChEBI" id="CHEBI:58017"/>
    </ligand>
</feature>
<evidence type="ECO:0000256" key="2">
    <source>
        <dbReference type="ARBA" id="ARBA00011738"/>
    </source>
</evidence>
<feature type="binding site" evidence="13">
    <location>
        <position position="423"/>
    </location>
    <ligand>
        <name>Mg(2+)</name>
        <dbReference type="ChEBI" id="CHEBI:18420"/>
        <label>2</label>
    </ligand>
</feature>
<comment type="cofactor">
    <cofactor evidence="13">
        <name>Mg(2+)</name>
        <dbReference type="ChEBI" id="CHEBI:18420"/>
    </cofactor>
    <text evidence="13">Binds 2 magnesium ions per monomer.</text>
</comment>
<keyword evidence="9" id="KW-0315">Glutamine amidotransferase</keyword>
<reference evidence="17" key="1">
    <citation type="submission" date="2020-10" db="EMBL/GenBank/DDBJ databases">
        <title>Connecting structure to function with the recovery of over 1000 high-quality activated sludge metagenome-assembled genomes encoding full-length rRNA genes using long-read sequencing.</title>
        <authorList>
            <person name="Singleton C.M."/>
            <person name="Petriglieri F."/>
            <person name="Kristensen J.M."/>
            <person name="Kirkegaard R.H."/>
            <person name="Michaelsen T.Y."/>
            <person name="Andersen M.H."/>
            <person name="Karst S.M."/>
            <person name="Dueholm M.S."/>
            <person name="Nielsen P.H."/>
            <person name="Albertsen M."/>
        </authorList>
    </citation>
    <scope>NUCLEOTIDE SEQUENCE</scope>
    <source>
        <strain evidence="17">Hirt_18-Q3-R61-65_BATAC.395</strain>
    </source>
</reference>
<feature type="domain" description="Glycosyl transferase family 3" evidence="15">
    <location>
        <begin position="272"/>
        <end position="521"/>
    </location>
</feature>
<dbReference type="InterPro" id="IPR006221">
    <property type="entry name" value="TrpG/PapA_dom"/>
</dbReference>
<evidence type="ECO:0000256" key="4">
    <source>
        <dbReference type="ARBA" id="ARBA00022676"/>
    </source>
</evidence>
<dbReference type="Pfam" id="PF00117">
    <property type="entry name" value="GATase"/>
    <property type="match status" value="1"/>
</dbReference>
<dbReference type="FunFam" id="1.20.970.10:FF:000006">
    <property type="entry name" value="Anthranilate phosphoribosyltransferase"/>
    <property type="match status" value="1"/>
</dbReference>
<feature type="binding site" evidence="13">
    <location>
        <position position="364"/>
    </location>
    <ligand>
        <name>anthranilate</name>
        <dbReference type="ChEBI" id="CHEBI:16567"/>
        <label>2</label>
    </ligand>
</feature>
<evidence type="ECO:0000256" key="9">
    <source>
        <dbReference type="ARBA" id="ARBA00022962"/>
    </source>
</evidence>
<protein>
    <recommendedName>
        <fullName evidence="13">Anthranilate phosphoribosyltransferase</fullName>
        <ecNumber evidence="13">2.4.2.18</ecNumber>
    </recommendedName>
</protein>
<dbReference type="Gene3D" id="3.40.1030.10">
    <property type="entry name" value="Nucleoside phosphorylase/phosphoribosyltransferase catalytic domain"/>
    <property type="match status" value="1"/>
</dbReference>
<feature type="binding site" evidence="13">
    <location>
        <begin position="281"/>
        <end position="282"/>
    </location>
    <ligand>
        <name>5-phospho-alpha-D-ribose 1-diphosphate</name>
        <dbReference type="ChEBI" id="CHEBI:58017"/>
    </ligand>
</feature>
<dbReference type="InterPro" id="IPR017459">
    <property type="entry name" value="Glycosyl_Trfase_fam3_N_dom"/>
</dbReference>
<dbReference type="NCBIfam" id="TIGR01245">
    <property type="entry name" value="trpD"/>
    <property type="match status" value="1"/>
</dbReference>
<dbReference type="GO" id="GO:0004048">
    <property type="term" value="F:anthranilate phosphoribosyltransferase activity"/>
    <property type="evidence" value="ECO:0007669"/>
    <property type="project" value="UniProtKB-UniRule"/>
</dbReference>
<dbReference type="EC" id="2.4.2.18" evidence="13"/>
<keyword evidence="8 13" id="KW-0460">Magnesium</keyword>
<evidence type="ECO:0000256" key="11">
    <source>
        <dbReference type="ARBA" id="ARBA00052328"/>
    </source>
</evidence>
<name>A0A9D7K179_9PROT</name>
<feature type="domain" description="Glutamine amidotransferase" evidence="14">
    <location>
        <begin position="3"/>
        <end position="186"/>
    </location>
</feature>
<dbReference type="SUPFAM" id="SSF52317">
    <property type="entry name" value="Class I glutamine amidotransferase-like"/>
    <property type="match status" value="1"/>
</dbReference>
<evidence type="ECO:0000256" key="3">
    <source>
        <dbReference type="ARBA" id="ARBA00022605"/>
    </source>
</evidence>
<feature type="binding site" evidence="13">
    <location>
        <position position="318"/>
    </location>
    <ligand>
        <name>5-phospho-alpha-D-ribose 1-diphosphate</name>
        <dbReference type="ChEBI" id="CHEBI:58017"/>
    </ligand>
</feature>
<dbReference type="HAMAP" id="MF_00211">
    <property type="entry name" value="TrpD"/>
    <property type="match status" value="1"/>
</dbReference>
<accession>A0A9D7K179</accession>
<evidence type="ECO:0000256" key="10">
    <source>
        <dbReference type="ARBA" id="ARBA00023141"/>
    </source>
</evidence>
<comment type="pathway">
    <text evidence="1 13">Amino-acid biosynthesis; L-tryptophan biosynthesis; L-tryptophan from chorismate: step 2/5.</text>
</comment>
<feature type="domain" description="Glycosyl transferase family 3 N-terminal" evidence="16">
    <location>
        <begin position="200"/>
        <end position="261"/>
    </location>
</feature>
<keyword evidence="17" id="KW-0456">Lyase</keyword>
<keyword evidence="10 13" id="KW-0057">Aromatic amino acid biosynthesis</keyword>
<dbReference type="InterPro" id="IPR036320">
    <property type="entry name" value="Glycosyl_Trfase_fam3_N_dom_sf"/>
</dbReference>
<comment type="similarity">
    <text evidence="13">Belongs to the anthranilate phosphoribosyltransferase family.</text>
</comment>
<evidence type="ECO:0000256" key="6">
    <source>
        <dbReference type="ARBA" id="ARBA00022723"/>
    </source>
</evidence>
<evidence type="ECO:0000256" key="7">
    <source>
        <dbReference type="ARBA" id="ARBA00022822"/>
    </source>
</evidence>
<evidence type="ECO:0000313" key="17">
    <source>
        <dbReference type="EMBL" id="MBK8524539.1"/>
    </source>
</evidence>
<dbReference type="GO" id="GO:0000162">
    <property type="term" value="P:L-tryptophan biosynthetic process"/>
    <property type="evidence" value="ECO:0007669"/>
    <property type="project" value="UniProtKB-UniRule"/>
</dbReference>
<evidence type="ECO:0000256" key="13">
    <source>
        <dbReference type="HAMAP-Rule" id="MF_00211"/>
    </source>
</evidence>
<dbReference type="PRINTS" id="PR00097">
    <property type="entry name" value="ANTSNTHASEII"/>
</dbReference>
<dbReference type="EMBL" id="JADJUC010000010">
    <property type="protein sequence ID" value="MBK8524539.1"/>
    <property type="molecule type" value="Genomic_DNA"/>
</dbReference>
<feature type="binding site" evidence="13">
    <location>
        <begin position="306"/>
        <end position="314"/>
    </location>
    <ligand>
        <name>5-phospho-alpha-D-ribose 1-diphosphate</name>
        <dbReference type="ChEBI" id="CHEBI:58017"/>
    </ligand>
</feature>
<dbReference type="SUPFAM" id="SSF47648">
    <property type="entry name" value="Nucleoside phosphorylase/phosphoribosyltransferase N-terminal domain"/>
    <property type="match status" value="1"/>
</dbReference>
<dbReference type="SUPFAM" id="SSF52418">
    <property type="entry name" value="Nucleoside phosphorylase/phosphoribosyltransferase catalytic domain"/>
    <property type="match status" value="1"/>
</dbReference>
<evidence type="ECO:0000259" key="14">
    <source>
        <dbReference type="Pfam" id="PF00117"/>
    </source>
</evidence>
<dbReference type="GO" id="GO:0000287">
    <property type="term" value="F:magnesium ion binding"/>
    <property type="evidence" value="ECO:0007669"/>
    <property type="project" value="UniProtKB-UniRule"/>
</dbReference>
<dbReference type="InterPro" id="IPR000312">
    <property type="entry name" value="Glycosyl_Trfase_fam3"/>
</dbReference>
<dbReference type="InterPro" id="IPR035902">
    <property type="entry name" value="Nuc_phospho_transferase"/>
</dbReference>
<comment type="caution">
    <text evidence="17">The sequence shown here is derived from an EMBL/GenBank/DDBJ whole genome shotgun (WGS) entry which is preliminary data.</text>
</comment>
<feature type="binding site" evidence="13">
    <location>
        <position position="290"/>
    </location>
    <ligand>
        <name>Mg(2+)</name>
        <dbReference type="ChEBI" id="CHEBI:18420"/>
        <label>1</label>
    </ligand>
</feature>
<dbReference type="AlphaFoldDB" id="A0A9D7K179"/>
<dbReference type="PROSITE" id="PS51273">
    <property type="entry name" value="GATASE_TYPE_1"/>
    <property type="match status" value="1"/>
</dbReference>
<dbReference type="CDD" id="cd01743">
    <property type="entry name" value="GATase1_Anthranilate_Synthase"/>
    <property type="match status" value="1"/>
</dbReference>
<dbReference type="FunFam" id="3.40.1030.10:FF:000002">
    <property type="entry name" value="Anthranilate phosphoribosyltransferase"/>
    <property type="match status" value="1"/>
</dbReference>
<dbReference type="Gene3D" id="3.40.50.880">
    <property type="match status" value="1"/>
</dbReference>
<comment type="function">
    <text evidence="13">Catalyzes the transfer of the phosphoribosyl group of 5-phosphorylribose-1-pyrophosphate (PRPP) to anthranilate to yield N-(5'-phosphoribosyl)-anthranilate (PRA).</text>
</comment>
<dbReference type="InterPro" id="IPR017926">
    <property type="entry name" value="GATASE"/>
</dbReference>
<dbReference type="FunFam" id="3.40.50.880:FF:000003">
    <property type="entry name" value="Anthranilate synthase component II"/>
    <property type="match status" value="1"/>
</dbReference>
<feature type="binding site" evidence="13">
    <location>
        <position position="278"/>
    </location>
    <ligand>
        <name>anthranilate</name>
        <dbReference type="ChEBI" id="CHEBI:16567"/>
        <label>1</label>
    </ligand>
</feature>
<dbReference type="GO" id="GO:0016829">
    <property type="term" value="F:lyase activity"/>
    <property type="evidence" value="ECO:0007669"/>
    <property type="project" value="UniProtKB-KW"/>
</dbReference>
<evidence type="ECO:0000256" key="5">
    <source>
        <dbReference type="ARBA" id="ARBA00022679"/>
    </source>
</evidence>
<comment type="subunit">
    <text evidence="2 13">Homodimer.</text>
</comment>
<evidence type="ECO:0000259" key="16">
    <source>
        <dbReference type="Pfam" id="PF02885"/>
    </source>
</evidence>
<proteinExistence type="inferred from homology"/>
<dbReference type="PANTHER" id="PTHR43285:SF2">
    <property type="entry name" value="ANTHRANILATE PHOSPHORIBOSYLTRANSFERASE"/>
    <property type="match status" value="1"/>
</dbReference>
<comment type="similarity">
    <text evidence="12">In the C-terminal section; belongs to the anthranilate phosphoribosyltransferase family.</text>
</comment>
<feature type="binding site" evidence="13">
    <location>
        <position position="424"/>
    </location>
    <ligand>
        <name>Mg(2+)</name>
        <dbReference type="ChEBI" id="CHEBI:18420"/>
        <label>1</label>
    </ligand>
</feature>
<evidence type="ECO:0000256" key="1">
    <source>
        <dbReference type="ARBA" id="ARBA00004907"/>
    </source>
</evidence>
<organism evidence="17 18">
    <name type="scientific">Candidatus Proximibacter danicus</name>
    <dbReference type="NCBI Taxonomy" id="2954365"/>
    <lineage>
        <taxon>Bacteria</taxon>
        <taxon>Pseudomonadati</taxon>
        <taxon>Pseudomonadota</taxon>
        <taxon>Betaproteobacteria</taxon>
        <taxon>Candidatus Proximibacter</taxon>
    </lineage>
</organism>
<dbReference type="PRINTS" id="PR00096">
    <property type="entry name" value="GATASE"/>
</dbReference>
<dbReference type="Gene3D" id="1.20.970.10">
    <property type="entry name" value="Transferase, Pyrimidine Nucleoside Phosphorylase, Chain C"/>
    <property type="match status" value="1"/>
</dbReference>
<dbReference type="NCBIfam" id="NF011201">
    <property type="entry name" value="PRK14607.1"/>
    <property type="match status" value="1"/>
</dbReference>
<evidence type="ECO:0000256" key="8">
    <source>
        <dbReference type="ARBA" id="ARBA00022842"/>
    </source>
</evidence>
<keyword evidence="5 13" id="KW-0808">Transferase</keyword>
<keyword evidence="7 13" id="KW-0822">Tryptophan biosynthesis</keyword>
<dbReference type="GO" id="GO:0005829">
    <property type="term" value="C:cytosol"/>
    <property type="evidence" value="ECO:0007669"/>
    <property type="project" value="TreeGrafter"/>
</dbReference>
<dbReference type="Proteomes" id="UP000886689">
    <property type="component" value="Unassembled WGS sequence"/>
</dbReference>
<gene>
    <name evidence="13" type="primary">trpD</name>
    <name evidence="17" type="ORF">IPL58_10770</name>
</gene>
<keyword evidence="6 13" id="KW-0479">Metal-binding</keyword>
<evidence type="ECO:0000259" key="15">
    <source>
        <dbReference type="Pfam" id="PF00591"/>
    </source>
</evidence>
<dbReference type="Pfam" id="PF00591">
    <property type="entry name" value="Glycos_transf_3"/>
    <property type="match status" value="1"/>
</dbReference>
<feature type="binding site" evidence="13">
    <location>
        <position position="286"/>
    </location>
    <ligand>
        <name>5-phospho-alpha-D-ribose 1-diphosphate</name>
        <dbReference type="ChEBI" id="CHEBI:58017"/>
    </ligand>
</feature>
<dbReference type="InterPro" id="IPR005940">
    <property type="entry name" value="Anthranilate_Pribosyl_Tfrase"/>
</dbReference>
<sequence length="537" mass="57783">MLLMIDNYDSFTYNIVQYFGELGQEVKVFRNDAISIAEIARLNPKYLVISPGPCAPAQAGISLAAIREFAGKIPLLGVCLGHQSIGEAFGGRIVHAKQLMHGKVSPVHHKDIGVFKGLPNPLTCTRYHSLAIERESLPDCLDITAWTDDGEIMGVRHKTLAVEGVQFHPESILTERGHDMLKNFLEEHAMSQEGHQFKPQEALQRVIEHREIFHDEMVSLMRQIMGGEVSPVLIAAIITGLRVKKETIGEIAAAASVMRELSTKVAVKDGARLVDTCGTGGDGAHTFNISTAAMFVAAAAGARIAKHGGRSVSSQSGSADVLEALGANINLTPEQVSTCIDETGLGFMFAPNHHSAMKHAAPVRRELGIRTLFNILGPLTNPANAPYQVMGVFHPDLVGIQVRVLQRLGSKRALTVFGREGLDEISISGETFVGELKDGRVEEYAVHPERFNLAVHDPKVLRVGNIEESKAMLLGALENKLGAPRDIVALNAGASLYVSGVAETLADGVDLAFDTIASGAARARVEAFVRFTQGFSG</sequence>
<evidence type="ECO:0000313" key="18">
    <source>
        <dbReference type="Proteomes" id="UP000886689"/>
    </source>
</evidence>
<keyword evidence="4 13" id="KW-0328">Glycosyltransferase</keyword>